<dbReference type="GO" id="GO:0009307">
    <property type="term" value="P:DNA restriction-modification system"/>
    <property type="evidence" value="ECO:0007669"/>
    <property type="project" value="InterPro"/>
</dbReference>
<dbReference type="GO" id="GO:0004386">
    <property type="term" value="F:helicase activity"/>
    <property type="evidence" value="ECO:0007669"/>
    <property type="project" value="UniProtKB-KW"/>
</dbReference>
<organism evidence="2 3">
    <name type="scientific">Halanaerobacter jeridensis</name>
    <dbReference type="NCBI Taxonomy" id="706427"/>
    <lineage>
        <taxon>Bacteria</taxon>
        <taxon>Bacillati</taxon>
        <taxon>Bacillota</taxon>
        <taxon>Clostridia</taxon>
        <taxon>Halanaerobiales</taxon>
        <taxon>Halobacteroidaceae</taxon>
        <taxon>Halanaerobacter</taxon>
    </lineage>
</organism>
<dbReference type="AlphaFoldDB" id="A0A938XYQ7"/>
<feature type="domain" description="Restriction endonuclease type IV Mrr" evidence="1">
    <location>
        <begin position="2"/>
        <end position="65"/>
    </location>
</feature>
<reference evidence="2" key="1">
    <citation type="submission" date="2021-01" db="EMBL/GenBank/DDBJ databases">
        <title>Genomic Encyclopedia of Type Strains, Phase IV (KMG-IV): sequencing the most valuable type-strain genomes for metagenomic binning, comparative biology and taxonomic classification.</title>
        <authorList>
            <person name="Goeker M."/>
        </authorList>
    </citation>
    <scope>NUCLEOTIDE SEQUENCE</scope>
    <source>
        <strain evidence="2">DSM 23230</strain>
    </source>
</reference>
<protein>
    <submittedName>
        <fullName evidence="2">Helicase</fullName>
    </submittedName>
</protein>
<proteinExistence type="predicted"/>
<dbReference type="EMBL" id="JAFBDQ010000029">
    <property type="protein sequence ID" value="MBM7558152.1"/>
    <property type="molecule type" value="Genomic_DNA"/>
</dbReference>
<dbReference type="GO" id="GO:0004519">
    <property type="term" value="F:endonuclease activity"/>
    <property type="evidence" value="ECO:0007669"/>
    <property type="project" value="InterPro"/>
</dbReference>
<dbReference type="Pfam" id="PF04471">
    <property type="entry name" value="Mrr_cat"/>
    <property type="match status" value="1"/>
</dbReference>
<evidence type="ECO:0000313" key="2">
    <source>
        <dbReference type="EMBL" id="MBM7558152.1"/>
    </source>
</evidence>
<keyword evidence="2" id="KW-0067">ATP-binding</keyword>
<keyword evidence="2" id="KW-0547">Nucleotide-binding</keyword>
<comment type="caution">
    <text evidence="2">The sequence shown here is derived from an EMBL/GenBank/DDBJ whole genome shotgun (WGS) entry which is preliminary data.</text>
</comment>
<sequence length="98" mass="11224">MLEAKWTKNPVGKSSLVNFNSKVASKSGFTRGLFISDSGYSEEALQTFSDGRKVRIILMTVQELAIIFEREINFKDAIYKKVRTFAERGEFYTNIMDL</sequence>
<evidence type="ECO:0000313" key="3">
    <source>
        <dbReference type="Proteomes" id="UP000774000"/>
    </source>
</evidence>
<dbReference type="InterPro" id="IPR007560">
    <property type="entry name" value="Restrct_endonuc_IV_Mrr"/>
</dbReference>
<accession>A0A938XYQ7</accession>
<dbReference type="Proteomes" id="UP000774000">
    <property type="component" value="Unassembled WGS sequence"/>
</dbReference>
<dbReference type="GO" id="GO:0003677">
    <property type="term" value="F:DNA binding"/>
    <property type="evidence" value="ECO:0007669"/>
    <property type="project" value="InterPro"/>
</dbReference>
<gene>
    <name evidence="2" type="ORF">JOC47_003022</name>
</gene>
<evidence type="ECO:0000259" key="1">
    <source>
        <dbReference type="Pfam" id="PF04471"/>
    </source>
</evidence>
<keyword evidence="3" id="KW-1185">Reference proteome</keyword>
<keyword evidence="2" id="KW-0378">Hydrolase</keyword>
<name>A0A938XYQ7_9FIRM</name>
<keyword evidence="2" id="KW-0347">Helicase</keyword>